<dbReference type="PANTHER" id="PTHR36510:SF1">
    <property type="entry name" value="GLUTAMATE--CYSTEINE LIGASE 2-RELATED"/>
    <property type="match status" value="1"/>
</dbReference>
<name>A0A0W0VMI9_9GAMM</name>
<evidence type="ECO:0000313" key="5">
    <source>
        <dbReference type="EMBL" id="KTD21276.1"/>
    </source>
</evidence>
<reference evidence="5 6" key="1">
    <citation type="submission" date="2015-11" db="EMBL/GenBank/DDBJ databases">
        <title>Genomic analysis of 38 Legionella species identifies large and diverse effector repertoires.</title>
        <authorList>
            <person name="Burstein D."/>
            <person name="Amaro F."/>
            <person name="Zusman T."/>
            <person name="Lifshitz Z."/>
            <person name="Cohen O."/>
            <person name="Gilbert J.A."/>
            <person name="Pupko T."/>
            <person name="Shuman H.A."/>
            <person name="Segal G."/>
        </authorList>
    </citation>
    <scope>NUCLEOTIDE SEQUENCE [LARGE SCALE GENOMIC DNA]</scope>
    <source>
        <strain evidence="5 6">ATCC 49505</strain>
    </source>
</reference>
<evidence type="ECO:0000256" key="4">
    <source>
        <dbReference type="HAMAP-Rule" id="MF_01609"/>
    </source>
</evidence>
<dbReference type="RefSeq" id="WP_058529361.1">
    <property type="nucleotide sequence ID" value="NZ_CAAAHZ010000003.1"/>
</dbReference>
<comment type="similarity">
    <text evidence="4">Belongs to the glutamate--cysteine ligase type 2 family. YbdK subfamily.</text>
</comment>
<dbReference type="PATRIC" id="fig|45068.5.peg.1484"/>
<gene>
    <name evidence="5" type="ORF">Llon_1374</name>
</gene>
<dbReference type="EMBL" id="LNYK01000016">
    <property type="protein sequence ID" value="KTD21276.1"/>
    <property type="molecule type" value="Genomic_DNA"/>
</dbReference>
<dbReference type="InterPro" id="IPR011793">
    <property type="entry name" value="YbdK"/>
</dbReference>
<dbReference type="NCBIfam" id="TIGR02050">
    <property type="entry name" value="gshA_cyan_rel"/>
    <property type="match status" value="1"/>
</dbReference>
<dbReference type="Pfam" id="PF04107">
    <property type="entry name" value="GCS2"/>
    <property type="match status" value="1"/>
</dbReference>
<evidence type="ECO:0000256" key="2">
    <source>
        <dbReference type="ARBA" id="ARBA00022741"/>
    </source>
</evidence>
<accession>A0A0W0VMI9</accession>
<dbReference type="Gene3D" id="3.30.590.20">
    <property type="match status" value="1"/>
</dbReference>
<dbReference type="PANTHER" id="PTHR36510">
    <property type="entry name" value="GLUTAMATE--CYSTEINE LIGASE 2-RELATED"/>
    <property type="match status" value="1"/>
</dbReference>
<organism evidence="5 6">
    <name type="scientific">Legionella londiniensis</name>
    <dbReference type="NCBI Taxonomy" id="45068"/>
    <lineage>
        <taxon>Bacteria</taxon>
        <taxon>Pseudomonadati</taxon>
        <taxon>Pseudomonadota</taxon>
        <taxon>Gammaproteobacteria</taxon>
        <taxon>Legionellales</taxon>
        <taxon>Legionellaceae</taxon>
        <taxon>Legionella</taxon>
    </lineage>
</organism>
<comment type="caution">
    <text evidence="5">The sequence shown here is derived from an EMBL/GenBank/DDBJ whole genome shotgun (WGS) entry which is preliminary data.</text>
</comment>
<keyword evidence="3 4" id="KW-0067">ATP-binding</keyword>
<dbReference type="AlphaFoldDB" id="A0A0W0VMI9"/>
<comment type="function">
    <text evidence="4">ATP-dependent carboxylate-amine ligase which exhibits weak glutamate--cysteine ligase activity.</text>
</comment>
<dbReference type="InterPro" id="IPR014746">
    <property type="entry name" value="Gln_synth/guanido_kin_cat_dom"/>
</dbReference>
<keyword evidence="1 4" id="KW-0436">Ligase</keyword>
<protein>
    <recommendedName>
        <fullName evidence="4">Putative glutamate--cysteine ligase 2</fullName>
        <ecNumber evidence="4">6.3.2.2</ecNumber>
    </recommendedName>
    <alternativeName>
        <fullName evidence="4">Gamma-glutamylcysteine synthetase 2</fullName>
        <shortName evidence="4">GCS 2</shortName>
        <shortName evidence="4">Gamma-GCS 2</shortName>
    </alternativeName>
</protein>
<dbReference type="HAMAP" id="MF_01609">
    <property type="entry name" value="Glu_cys_ligase_2"/>
    <property type="match status" value="1"/>
</dbReference>
<dbReference type="NCBIfam" id="NF010040">
    <property type="entry name" value="PRK13516.1"/>
    <property type="match status" value="1"/>
</dbReference>
<proteinExistence type="inferred from homology"/>
<evidence type="ECO:0000313" key="6">
    <source>
        <dbReference type="Proteomes" id="UP000054997"/>
    </source>
</evidence>
<dbReference type="GO" id="GO:0042398">
    <property type="term" value="P:modified amino acid biosynthetic process"/>
    <property type="evidence" value="ECO:0007669"/>
    <property type="project" value="InterPro"/>
</dbReference>
<dbReference type="GO" id="GO:0005524">
    <property type="term" value="F:ATP binding"/>
    <property type="evidence" value="ECO:0007669"/>
    <property type="project" value="UniProtKB-KW"/>
</dbReference>
<dbReference type="Proteomes" id="UP000054997">
    <property type="component" value="Unassembled WGS sequence"/>
</dbReference>
<dbReference type="InterPro" id="IPR006336">
    <property type="entry name" value="GCS2"/>
</dbReference>
<evidence type="ECO:0000256" key="3">
    <source>
        <dbReference type="ARBA" id="ARBA00022840"/>
    </source>
</evidence>
<dbReference type="OrthoDB" id="9769628at2"/>
<comment type="catalytic activity">
    <reaction evidence="4">
        <text>L-cysteine + L-glutamate + ATP = gamma-L-glutamyl-L-cysteine + ADP + phosphate + H(+)</text>
        <dbReference type="Rhea" id="RHEA:13285"/>
        <dbReference type="ChEBI" id="CHEBI:15378"/>
        <dbReference type="ChEBI" id="CHEBI:29985"/>
        <dbReference type="ChEBI" id="CHEBI:30616"/>
        <dbReference type="ChEBI" id="CHEBI:35235"/>
        <dbReference type="ChEBI" id="CHEBI:43474"/>
        <dbReference type="ChEBI" id="CHEBI:58173"/>
        <dbReference type="ChEBI" id="CHEBI:456216"/>
        <dbReference type="EC" id="6.3.2.2"/>
    </reaction>
</comment>
<dbReference type="SUPFAM" id="SSF55931">
    <property type="entry name" value="Glutamine synthetase/guanido kinase"/>
    <property type="match status" value="1"/>
</dbReference>
<dbReference type="GO" id="GO:0004357">
    <property type="term" value="F:glutamate-cysteine ligase activity"/>
    <property type="evidence" value="ECO:0007669"/>
    <property type="project" value="UniProtKB-EC"/>
</dbReference>
<dbReference type="InterPro" id="IPR050141">
    <property type="entry name" value="GCL_type2/YbdK_subfam"/>
</dbReference>
<dbReference type="EC" id="6.3.2.2" evidence="4"/>
<evidence type="ECO:0000256" key="1">
    <source>
        <dbReference type="ARBA" id="ARBA00022598"/>
    </source>
</evidence>
<keyword evidence="2 4" id="KW-0547">Nucleotide-binding</keyword>
<keyword evidence="6" id="KW-1185">Reference proteome</keyword>
<sequence>MKALPFKKSKAVSIGVELEYQIIDRDTFALASRAIDIFRCLKSNPFNCRIKPEINQSMIEINTSIHLSAEAMLEELRQLQSYLIDKTSHLNIGFCGGGIHPEQKWISQKVFPRERYIKIAKIYGYLAKQASVFGQHVHVGCANAEDALYLTHAFARYIPQFIAISASSPFYEGTDTGYFSTRSAVFNGFPMSRVMPFLQNWQEFTAYFYKMRDWGIIESMKDVYWDVRPKPEFGTVEIRIFDTPLKLEKAVMIAAYVQSLALYLLAERPFKLTEELYFAYQHNRFQASRYGLEAKLVDTDNNKELPLMDDIMSTEKKIKTYSAQLGCEKYVQKLMDEVNDNGNDAMILRNLYKEYGSFPKIISIQYQSWLNQ</sequence>
<dbReference type="STRING" id="45068.Llon_1374"/>